<dbReference type="EMBL" id="SEKV01000080">
    <property type="protein sequence ID" value="TFY65015.1"/>
    <property type="molecule type" value="Genomic_DNA"/>
</dbReference>
<proteinExistence type="predicted"/>
<evidence type="ECO:0000313" key="3">
    <source>
        <dbReference type="EMBL" id="TFY65015.1"/>
    </source>
</evidence>
<protein>
    <submittedName>
        <fullName evidence="3">Uncharacterized protein</fullName>
    </submittedName>
</protein>
<accession>A0A4Y9YRK5</accession>
<comment type="caution">
    <text evidence="3">The sequence shown here is derived from an EMBL/GenBank/DDBJ whole genome shotgun (WGS) entry which is preliminary data.</text>
</comment>
<dbReference type="AlphaFoldDB" id="A0A4Y9YRK5"/>
<feature type="region of interest" description="Disordered" evidence="2">
    <location>
        <begin position="516"/>
        <end position="587"/>
    </location>
</feature>
<feature type="compositionally biased region" description="Low complexity" evidence="2">
    <location>
        <begin position="560"/>
        <end position="581"/>
    </location>
</feature>
<feature type="region of interest" description="Disordered" evidence="2">
    <location>
        <begin position="1"/>
        <end position="63"/>
    </location>
</feature>
<feature type="compositionally biased region" description="Polar residues" evidence="2">
    <location>
        <begin position="1"/>
        <end position="17"/>
    </location>
</feature>
<dbReference type="Proteomes" id="UP000298390">
    <property type="component" value="Unassembled WGS sequence"/>
</dbReference>
<gene>
    <name evidence="3" type="ORF">EVJ58_g2242</name>
</gene>
<dbReference type="InterPro" id="IPR046521">
    <property type="entry name" value="DUF6698"/>
</dbReference>
<feature type="coiled-coil region" evidence="1">
    <location>
        <begin position="66"/>
        <end position="100"/>
    </location>
</feature>
<evidence type="ECO:0000256" key="2">
    <source>
        <dbReference type="SAM" id="MobiDB-lite"/>
    </source>
</evidence>
<organism evidence="3 4">
    <name type="scientific">Rhodofomes roseus</name>
    <dbReference type="NCBI Taxonomy" id="34475"/>
    <lineage>
        <taxon>Eukaryota</taxon>
        <taxon>Fungi</taxon>
        <taxon>Dikarya</taxon>
        <taxon>Basidiomycota</taxon>
        <taxon>Agaricomycotina</taxon>
        <taxon>Agaricomycetes</taxon>
        <taxon>Polyporales</taxon>
        <taxon>Rhodofomes</taxon>
    </lineage>
</organism>
<feature type="compositionally biased region" description="Acidic residues" evidence="2">
    <location>
        <begin position="23"/>
        <end position="40"/>
    </location>
</feature>
<evidence type="ECO:0000313" key="4">
    <source>
        <dbReference type="Proteomes" id="UP000298390"/>
    </source>
</evidence>
<sequence length="587" mass="63257">MRGTQPRQQSASRSIPASVQGPEGEENFDLDVSGSEDDPADGLAVASSNSQAAQPALPVPGPGATIEDYKKALSFYQVEYARMRTELRDVKVELATLQAQNQGRGKRTRVSKTKGIGELDERLAVAARQYALLASPWLNPSAFDFQQCPNIDPNSKDRYDNDESRQQGSAAELFSWVPFDLHPRIENADAGFIQLFKTAMQGARSNAINNVLHCANEIFGMPALHFARKGSYNRGEDADMQRLIRTPDKPKDYDAIVPVLFPAEDREPLEKQMPRIFQSMYLVQAAKVMLFGKQSLTRAGGTQSGKQPVGKQWHITHPTDGLIAFSAIVARYLLSPDTALEERGDETKIQYFDSFNLYKELLARMDAKRKESLVAFYLLHVFSIKVSLSSESQSATTPGIPQANTLSRLLLAINEDSVCEVDDDDNVDVDSTDWADDNPAALNNDLLTYTSVLSYAEPPQPALSASRSTSVAAATRGTTPSLTVALGAMSIARELTPGPSDEPAIANAAAVLPAPVSDSGPGASGPPPAAKKKVAPRKKGKERAVPPPDVNVVPPPGTSTPPSDVVAPAAPAARVTRSRAVLPKSKS</sequence>
<evidence type="ECO:0000256" key="1">
    <source>
        <dbReference type="SAM" id="Coils"/>
    </source>
</evidence>
<name>A0A4Y9YRK5_9APHY</name>
<dbReference type="Pfam" id="PF20414">
    <property type="entry name" value="DUF6698"/>
    <property type="match status" value="1"/>
</dbReference>
<keyword evidence="1" id="KW-0175">Coiled coil</keyword>
<feature type="compositionally biased region" description="Pro residues" evidence="2">
    <location>
        <begin position="545"/>
        <end position="559"/>
    </location>
</feature>
<feature type="compositionally biased region" description="Basic residues" evidence="2">
    <location>
        <begin position="530"/>
        <end position="541"/>
    </location>
</feature>
<reference evidence="3 4" key="1">
    <citation type="submission" date="2019-01" db="EMBL/GenBank/DDBJ databases">
        <title>Genome sequencing of the rare red list fungi Fomitopsis rosea.</title>
        <authorList>
            <person name="Buettner E."/>
            <person name="Kellner H."/>
        </authorList>
    </citation>
    <scope>NUCLEOTIDE SEQUENCE [LARGE SCALE GENOMIC DNA]</scope>
    <source>
        <strain evidence="3 4">DSM 105464</strain>
    </source>
</reference>
<dbReference type="STRING" id="34475.A0A4Y9YRK5"/>